<feature type="compositionally biased region" description="Polar residues" evidence="1">
    <location>
        <begin position="99"/>
        <end position="109"/>
    </location>
</feature>
<evidence type="ECO:0000313" key="2">
    <source>
        <dbReference type="EMBL" id="MDW9250914.1"/>
    </source>
</evidence>
<reference evidence="2" key="1">
    <citation type="submission" date="2018-08" db="EMBL/GenBank/DDBJ databases">
        <title>Identification of Burkholderia cepacia strains that express a Burkholderia pseudomallei-like capsular polysaccharide.</title>
        <authorList>
            <person name="Burtnick M.N."/>
            <person name="Vongsouvath M."/>
            <person name="Newton P."/>
            <person name="Wuthiekanun V."/>
            <person name="Limmathurotsakul D."/>
            <person name="Brett P.J."/>
            <person name="Chantratita N."/>
            <person name="Dance D.A."/>
        </authorList>
    </citation>
    <scope>NUCLEOTIDE SEQUENCE</scope>
    <source>
        <strain evidence="2">SBXCC001</strain>
    </source>
</reference>
<evidence type="ECO:0000313" key="3">
    <source>
        <dbReference type="Proteomes" id="UP001272137"/>
    </source>
</evidence>
<proteinExistence type="predicted"/>
<dbReference type="EMBL" id="QXCT01000001">
    <property type="protein sequence ID" value="MDW9250914.1"/>
    <property type="molecule type" value="Genomic_DNA"/>
</dbReference>
<dbReference type="AlphaFoldDB" id="A0AAW9CT01"/>
<comment type="caution">
    <text evidence="2">The sequence shown here is derived from an EMBL/GenBank/DDBJ whole genome shotgun (WGS) entry which is preliminary data.</text>
</comment>
<evidence type="ECO:0000256" key="1">
    <source>
        <dbReference type="SAM" id="MobiDB-lite"/>
    </source>
</evidence>
<accession>A0AAW9CT01</accession>
<feature type="compositionally biased region" description="Basic and acidic residues" evidence="1">
    <location>
        <begin position="86"/>
        <end position="97"/>
    </location>
</feature>
<feature type="region of interest" description="Disordered" evidence="1">
    <location>
        <begin position="80"/>
        <end position="109"/>
    </location>
</feature>
<gene>
    <name evidence="2" type="ORF">C7S16_5025</name>
</gene>
<dbReference type="Proteomes" id="UP001272137">
    <property type="component" value="Unassembled WGS sequence"/>
</dbReference>
<name>A0AAW9CT01_BURTH</name>
<organism evidence="2 3">
    <name type="scientific">Burkholderia thailandensis</name>
    <dbReference type="NCBI Taxonomy" id="57975"/>
    <lineage>
        <taxon>Bacteria</taxon>
        <taxon>Pseudomonadati</taxon>
        <taxon>Pseudomonadota</taxon>
        <taxon>Betaproteobacteria</taxon>
        <taxon>Burkholderiales</taxon>
        <taxon>Burkholderiaceae</taxon>
        <taxon>Burkholderia</taxon>
        <taxon>pseudomallei group</taxon>
    </lineage>
</organism>
<sequence>MPGLRIAHRKSQFGRRERARRLRAVREVDESCARRASDGRKQAIARRAMKNDFARSNRARGAAGMVERARRCGRPLRRSGVSACVRGERRQKERRYGSSEATSSICTAM</sequence>
<protein>
    <submittedName>
        <fullName evidence="2">Uncharacterized protein</fullName>
    </submittedName>
</protein>